<dbReference type="InterPro" id="IPR001412">
    <property type="entry name" value="aa-tRNA-synth_I_CS"/>
</dbReference>
<keyword evidence="5 8" id="KW-0648">Protein biosynthesis</keyword>
<feature type="short sequence motif" description="'HIGH' region" evidence="8">
    <location>
        <begin position="61"/>
        <end position="70"/>
    </location>
</feature>
<dbReference type="Gene3D" id="1.10.240.10">
    <property type="entry name" value="Tyrosyl-Transfer RNA Synthetase"/>
    <property type="match status" value="1"/>
</dbReference>
<feature type="binding site" evidence="8">
    <location>
        <position position="191"/>
    </location>
    <ligand>
        <name>L-tyrosine</name>
        <dbReference type="ChEBI" id="CHEBI:58315"/>
    </ligand>
</feature>
<dbReference type="InterPro" id="IPR036986">
    <property type="entry name" value="S4_RNA-bd_sf"/>
</dbReference>
<dbReference type="InterPro" id="IPR024088">
    <property type="entry name" value="Tyr-tRNA-ligase_bac-type"/>
</dbReference>
<keyword evidence="2 8" id="KW-0547">Nucleotide-binding</keyword>
<evidence type="ECO:0000256" key="1">
    <source>
        <dbReference type="ARBA" id="ARBA00022598"/>
    </source>
</evidence>
<keyword evidence="6 8" id="KW-0030">Aminoacyl-tRNA synthetase</keyword>
<dbReference type="GO" id="GO:0005524">
    <property type="term" value="F:ATP binding"/>
    <property type="evidence" value="ECO:0007669"/>
    <property type="project" value="UniProtKB-UniRule"/>
</dbReference>
<dbReference type="FunFam" id="1.10.240.10:FF:000001">
    <property type="entry name" value="Tyrosine--tRNA ligase"/>
    <property type="match status" value="1"/>
</dbReference>
<feature type="binding site" evidence="8">
    <location>
        <position position="254"/>
    </location>
    <ligand>
        <name>ATP</name>
        <dbReference type="ChEBI" id="CHEBI:30616"/>
    </ligand>
</feature>
<dbReference type="PRINTS" id="PR01040">
    <property type="entry name" value="TRNASYNTHTYR"/>
</dbReference>
<dbReference type="PROSITE" id="PS50889">
    <property type="entry name" value="S4"/>
    <property type="match status" value="1"/>
</dbReference>
<feature type="binding site" evidence="8">
    <location>
        <position position="56"/>
    </location>
    <ligand>
        <name>L-tyrosine</name>
        <dbReference type="ChEBI" id="CHEBI:58315"/>
    </ligand>
</feature>
<evidence type="ECO:0000256" key="2">
    <source>
        <dbReference type="ARBA" id="ARBA00022741"/>
    </source>
</evidence>
<evidence type="ECO:0000256" key="7">
    <source>
        <dbReference type="ARBA" id="ARBA00048248"/>
    </source>
</evidence>
<dbReference type="SUPFAM" id="SSF52374">
    <property type="entry name" value="Nucleotidylyl transferase"/>
    <property type="match status" value="1"/>
</dbReference>
<dbReference type="InterPro" id="IPR014729">
    <property type="entry name" value="Rossmann-like_a/b/a_fold"/>
</dbReference>
<evidence type="ECO:0000259" key="10">
    <source>
        <dbReference type="Pfam" id="PF22421"/>
    </source>
</evidence>
<dbReference type="GO" id="GO:0003723">
    <property type="term" value="F:RNA binding"/>
    <property type="evidence" value="ECO:0007669"/>
    <property type="project" value="UniProtKB-KW"/>
</dbReference>
<evidence type="ECO:0000313" key="12">
    <source>
        <dbReference type="Proteomes" id="UP000526083"/>
    </source>
</evidence>
<dbReference type="HAMAP" id="MF_02006">
    <property type="entry name" value="Tyr_tRNA_synth_type1"/>
    <property type="match status" value="1"/>
</dbReference>
<protein>
    <recommendedName>
        <fullName evidence="8">Tyrosine--tRNA ligase</fullName>
        <ecNumber evidence="8">6.1.1.1</ecNumber>
    </recommendedName>
    <alternativeName>
        <fullName evidence="8">Tyrosyl-tRNA synthetase</fullName>
        <shortName evidence="8">TyrRS</shortName>
    </alternativeName>
</protein>
<comment type="subcellular location">
    <subcellularLocation>
        <location evidence="8">Cytoplasm</location>
    </subcellularLocation>
</comment>
<evidence type="ECO:0000256" key="4">
    <source>
        <dbReference type="ARBA" id="ARBA00022884"/>
    </source>
</evidence>
<evidence type="ECO:0000256" key="8">
    <source>
        <dbReference type="HAMAP-Rule" id="MF_02006"/>
    </source>
</evidence>
<dbReference type="RefSeq" id="WP_310734832.1">
    <property type="nucleotide sequence ID" value="NZ_JAAOZB010000001.1"/>
</dbReference>
<reference evidence="11 12" key="1">
    <citation type="submission" date="2020-07" db="EMBL/GenBank/DDBJ databases">
        <title>Sequencing the genomes of 1000 actinobacteria strains.</title>
        <authorList>
            <person name="Klenk H.-P."/>
        </authorList>
    </citation>
    <scope>NUCLEOTIDE SEQUENCE [LARGE SCALE GENOMIC DNA]</scope>
    <source>
        <strain evidence="11 12">DSM 27576</strain>
    </source>
</reference>
<name>A0A7W3JP20_9MICO</name>
<comment type="function">
    <text evidence="8">Catalyzes the attachment of tyrosine to tRNA(Tyr) in a two-step reaction: tyrosine is first activated by ATP to form Tyr-AMP and then transferred to the acceptor end of tRNA(Tyr).</text>
</comment>
<gene>
    <name evidence="8" type="primary">tyrS</name>
    <name evidence="11" type="ORF">FHX48_001480</name>
</gene>
<dbReference type="Pfam" id="PF00579">
    <property type="entry name" value="tRNA-synt_1b"/>
    <property type="match status" value="1"/>
</dbReference>
<comment type="catalytic activity">
    <reaction evidence="7 8">
        <text>tRNA(Tyr) + L-tyrosine + ATP = L-tyrosyl-tRNA(Tyr) + AMP + diphosphate + H(+)</text>
        <dbReference type="Rhea" id="RHEA:10220"/>
        <dbReference type="Rhea" id="RHEA-COMP:9706"/>
        <dbReference type="Rhea" id="RHEA-COMP:9707"/>
        <dbReference type="ChEBI" id="CHEBI:15378"/>
        <dbReference type="ChEBI" id="CHEBI:30616"/>
        <dbReference type="ChEBI" id="CHEBI:33019"/>
        <dbReference type="ChEBI" id="CHEBI:58315"/>
        <dbReference type="ChEBI" id="CHEBI:78442"/>
        <dbReference type="ChEBI" id="CHEBI:78536"/>
        <dbReference type="ChEBI" id="CHEBI:456215"/>
        <dbReference type="EC" id="6.1.1.1"/>
    </reaction>
</comment>
<dbReference type="EMBL" id="JACGWY010000002">
    <property type="protein sequence ID" value="MBA8816407.1"/>
    <property type="molecule type" value="Genomic_DNA"/>
</dbReference>
<dbReference type="Gene3D" id="3.10.290.10">
    <property type="entry name" value="RNA-binding S4 domain"/>
    <property type="match status" value="1"/>
</dbReference>
<accession>A0A7W3JP20</accession>
<organism evidence="11 12">
    <name type="scientific">Microbacterium halimionae</name>
    <dbReference type="NCBI Taxonomy" id="1526413"/>
    <lineage>
        <taxon>Bacteria</taxon>
        <taxon>Bacillati</taxon>
        <taxon>Actinomycetota</taxon>
        <taxon>Actinomycetes</taxon>
        <taxon>Micrococcales</taxon>
        <taxon>Microbacteriaceae</taxon>
        <taxon>Microbacterium</taxon>
    </lineage>
</organism>
<keyword evidence="12" id="KW-1185">Reference proteome</keyword>
<dbReference type="EC" id="6.1.1.1" evidence="8"/>
<dbReference type="PANTHER" id="PTHR11766">
    <property type="entry name" value="TYROSYL-TRNA SYNTHETASE"/>
    <property type="match status" value="1"/>
</dbReference>
<proteinExistence type="inferred from homology"/>
<comment type="subunit">
    <text evidence="8">Homodimer.</text>
</comment>
<dbReference type="PROSITE" id="PS00178">
    <property type="entry name" value="AA_TRNA_LIGASE_I"/>
    <property type="match status" value="1"/>
</dbReference>
<dbReference type="GO" id="GO:0005829">
    <property type="term" value="C:cytosol"/>
    <property type="evidence" value="ECO:0007669"/>
    <property type="project" value="TreeGrafter"/>
</dbReference>
<dbReference type="GO" id="GO:0006437">
    <property type="term" value="P:tyrosyl-tRNA aminoacylation"/>
    <property type="evidence" value="ECO:0007669"/>
    <property type="project" value="UniProtKB-UniRule"/>
</dbReference>
<dbReference type="AlphaFoldDB" id="A0A7W3JP20"/>
<evidence type="ECO:0000256" key="3">
    <source>
        <dbReference type="ARBA" id="ARBA00022840"/>
    </source>
</evidence>
<dbReference type="GO" id="GO:0004831">
    <property type="term" value="F:tyrosine-tRNA ligase activity"/>
    <property type="evidence" value="ECO:0007669"/>
    <property type="project" value="UniProtKB-UniRule"/>
</dbReference>
<feature type="binding site" evidence="8">
    <location>
        <position position="195"/>
    </location>
    <ligand>
        <name>L-tyrosine</name>
        <dbReference type="ChEBI" id="CHEBI:58315"/>
    </ligand>
</feature>
<keyword evidence="1 8" id="KW-0436">Ligase</keyword>
<dbReference type="SUPFAM" id="SSF55174">
    <property type="entry name" value="Alpha-L RNA-binding motif"/>
    <property type="match status" value="1"/>
</dbReference>
<keyword evidence="3 8" id="KW-0067">ATP-binding</keyword>
<comment type="similarity">
    <text evidence="8">Belongs to the class-I aminoacyl-tRNA synthetase family. TyrS type 1 subfamily.</text>
</comment>
<evidence type="ECO:0000313" key="11">
    <source>
        <dbReference type="EMBL" id="MBA8816407.1"/>
    </source>
</evidence>
<dbReference type="CDD" id="cd00805">
    <property type="entry name" value="TyrRS_core"/>
    <property type="match status" value="1"/>
</dbReference>
<feature type="domain" description="Tyrosine--tRNA ligase SYY-like C-terminal" evidence="10">
    <location>
        <begin position="360"/>
        <end position="431"/>
    </location>
</feature>
<dbReference type="NCBIfam" id="TIGR00234">
    <property type="entry name" value="tyrS"/>
    <property type="match status" value="1"/>
</dbReference>
<dbReference type="Gene3D" id="3.40.50.620">
    <property type="entry name" value="HUPs"/>
    <property type="match status" value="1"/>
</dbReference>
<evidence type="ECO:0000256" key="9">
    <source>
        <dbReference type="PROSITE-ProRule" id="PRU00182"/>
    </source>
</evidence>
<dbReference type="InterPro" id="IPR002307">
    <property type="entry name" value="Tyr-tRNA-ligase"/>
</dbReference>
<dbReference type="CDD" id="cd00165">
    <property type="entry name" value="S4"/>
    <property type="match status" value="1"/>
</dbReference>
<comment type="caution">
    <text evidence="11">The sequence shown here is derived from an EMBL/GenBank/DDBJ whole genome shotgun (WGS) entry which is preliminary data.</text>
</comment>
<dbReference type="Proteomes" id="UP000526083">
    <property type="component" value="Unassembled WGS sequence"/>
</dbReference>
<feature type="short sequence motif" description="'KMSKS' region" evidence="8">
    <location>
        <begin position="251"/>
        <end position="255"/>
    </location>
</feature>
<evidence type="ECO:0000256" key="6">
    <source>
        <dbReference type="ARBA" id="ARBA00023146"/>
    </source>
</evidence>
<dbReference type="PANTHER" id="PTHR11766:SF0">
    <property type="entry name" value="TYROSINE--TRNA LIGASE, MITOCHONDRIAL"/>
    <property type="match status" value="1"/>
</dbReference>
<sequence>MSAAPNESATVSALTPANDPAFENVWDELVWRGLIHVSTDEHALREMLGGEPITYYCGFDPTAPSLHLGNLVQLLTMRRLQLAGHRPLGLVGGSTGLVGDPRPTAERTLNTRETVGEWVGSLRAQVERFLSFDGANPARIVNNLDWTAPLSAIDFLREVGKYYRVGTMIKKDAVSARLNSDAGISYTEFSYQVLQGLDYLELYRQYDCRLQTGGSDQWGNLTSGTDLIHRAEGVSVHALGTPLITNSDGTKFGKSEGNAIWLDPEMCSPYRMYQFWLNTLDADVCSRLKVFTFLSKAEIEEYEHLVETEPYRRAAQKRLAYEVCVTVHGKAATDAVVAASDALFGKGDLTTLDAATLRSALDELPNLVAAPGVTVLQALVETGLVSSLSEARRAIAQGGVSVDGVRVDDENAAIDGALPGGVSVLRRGKKTLAGIFIES</sequence>
<keyword evidence="8" id="KW-0963">Cytoplasm</keyword>
<dbReference type="Pfam" id="PF22421">
    <property type="entry name" value="SYY_C-terminal"/>
    <property type="match status" value="1"/>
</dbReference>
<dbReference type="InterPro" id="IPR024107">
    <property type="entry name" value="Tyr-tRNA-ligase_bac_1"/>
</dbReference>
<keyword evidence="4 9" id="KW-0694">RNA-binding</keyword>
<dbReference type="InterPro" id="IPR002305">
    <property type="entry name" value="aa-tRNA-synth_Ic"/>
</dbReference>
<dbReference type="InterPro" id="IPR054608">
    <property type="entry name" value="SYY-like_C"/>
</dbReference>
<evidence type="ECO:0000256" key="5">
    <source>
        <dbReference type="ARBA" id="ARBA00022917"/>
    </source>
</evidence>